<evidence type="ECO:0000313" key="4">
    <source>
        <dbReference type="Proteomes" id="UP001218188"/>
    </source>
</evidence>
<dbReference type="PANTHER" id="PTHR33643">
    <property type="entry name" value="UREASE ACCESSORY PROTEIN D"/>
    <property type="match status" value="1"/>
</dbReference>
<dbReference type="GO" id="GO:0016151">
    <property type="term" value="F:nickel cation binding"/>
    <property type="evidence" value="ECO:0007669"/>
    <property type="project" value="InterPro"/>
</dbReference>
<dbReference type="EMBL" id="JARJCM010000033">
    <property type="protein sequence ID" value="KAJ7038327.1"/>
    <property type="molecule type" value="Genomic_DNA"/>
</dbReference>
<dbReference type="Proteomes" id="UP001218188">
    <property type="component" value="Unassembled WGS sequence"/>
</dbReference>
<name>A0AAD6T329_9AGAR</name>
<dbReference type="AlphaFoldDB" id="A0AAD6T329"/>
<comment type="similarity">
    <text evidence="1">Belongs to the UreD family.</text>
</comment>
<evidence type="ECO:0000313" key="3">
    <source>
        <dbReference type="EMBL" id="KAJ7038327.1"/>
    </source>
</evidence>
<protein>
    <submittedName>
        <fullName evidence="3">UreD urease accessory protein-domain-containing protein</fullName>
    </submittedName>
</protein>
<comment type="caution">
    <text evidence="3">The sequence shown here is derived from an EMBL/GenBank/DDBJ whole genome shotgun (WGS) entry which is preliminary data.</text>
</comment>
<dbReference type="Pfam" id="PF01774">
    <property type="entry name" value="UreD"/>
    <property type="match status" value="1"/>
</dbReference>
<evidence type="ECO:0000256" key="1">
    <source>
        <dbReference type="ARBA" id="ARBA00007177"/>
    </source>
</evidence>
<reference evidence="3" key="1">
    <citation type="submission" date="2023-03" db="EMBL/GenBank/DDBJ databases">
        <title>Massive genome expansion in bonnet fungi (Mycena s.s.) driven by repeated elements and novel gene families across ecological guilds.</title>
        <authorList>
            <consortium name="Lawrence Berkeley National Laboratory"/>
            <person name="Harder C.B."/>
            <person name="Miyauchi S."/>
            <person name="Viragh M."/>
            <person name="Kuo A."/>
            <person name="Thoen E."/>
            <person name="Andreopoulos B."/>
            <person name="Lu D."/>
            <person name="Skrede I."/>
            <person name="Drula E."/>
            <person name="Henrissat B."/>
            <person name="Morin E."/>
            <person name="Kohler A."/>
            <person name="Barry K."/>
            <person name="LaButti K."/>
            <person name="Morin E."/>
            <person name="Salamov A."/>
            <person name="Lipzen A."/>
            <person name="Mereny Z."/>
            <person name="Hegedus B."/>
            <person name="Baldrian P."/>
            <person name="Stursova M."/>
            <person name="Weitz H."/>
            <person name="Taylor A."/>
            <person name="Grigoriev I.V."/>
            <person name="Nagy L.G."/>
            <person name="Martin F."/>
            <person name="Kauserud H."/>
        </authorList>
    </citation>
    <scope>NUCLEOTIDE SEQUENCE</scope>
    <source>
        <strain evidence="3">CBHHK200</strain>
    </source>
</reference>
<keyword evidence="2" id="KW-0143">Chaperone</keyword>
<dbReference type="HAMAP" id="MF_01384">
    <property type="entry name" value="UreD"/>
    <property type="match status" value="1"/>
</dbReference>
<keyword evidence="4" id="KW-1185">Reference proteome</keyword>
<accession>A0AAD6T329</accession>
<organism evidence="3 4">
    <name type="scientific">Mycena alexandri</name>
    <dbReference type="NCBI Taxonomy" id="1745969"/>
    <lineage>
        <taxon>Eukaryota</taxon>
        <taxon>Fungi</taxon>
        <taxon>Dikarya</taxon>
        <taxon>Basidiomycota</taxon>
        <taxon>Agaricomycotina</taxon>
        <taxon>Agaricomycetes</taxon>
        <taxon>Agaricomycetidae</taxon>
        <taxon>Agaricales</taxon>
        <taxon>Marasmiineae</taxon>
        <taxon>Mycenaceae</taxon>
        <taxon>Mycena</taxon>
    </lineage>
</organism>
<evidence type="ECO:0000256" key="2">
    <source>
        <dbReference type="ARBA" id="ARBA00023186"/>
    </source>
</evidence>
<sequence length="295" mass="31454">MTSATAGRGRICLALHGSDAIFSELSSTYPLKLLSPRNERAGFAVVYMITYGGGLVSGDSVSLSVDVGPRANLVLLSQGSTKVFKFRPGQRAASTDALQVTTQRMEFSVASGGALFLLPDPVTCFRAASYNQLQTFHLAPDASLVLLDWVTSGRKSRGEDWVFARYYSVNEVLVGGRRVAKDVMLLENEDGDASGLPVRTLASKLAPYACYATLLLYGPQVQGVISALTEEYGRISVFKTGGPAGLLWSLSAVEDGGAVVRVAGDESEGVRRWLGEALGGLEMVVGLEIFRRAFG</sequence>
<gene>
    <name evidence="3" type="ORF">C8F04DRAFT_1209603</name>
</gene>
<proteinExistence type="inferred from homology"/>
<dbReference type="PANTHER" id="PTHR33643:SF1">
    <property type="entry name" value="UREASE ACCESSORY PROTEIN D"/>
    <property type="match status" value="1"/>
</dbReference>
<dbReference type="InterPro" id="IPR002669">
    <property type="entry name" value="UreD"/>
</dbReference>